<evidence type="ECO:0000256" key="10">
    <source>
        <dbReference type="PIRNR" id="PIRNR002786"/>
    </source>
</evidence>
<dbReference type="Pfam" id="PF21687">
    <property type="entry name" value="T2SSK_1st"/>
    <property type="match status" value="1"/>
</dbReference>
<evidence type="ECO:0000256" key="5">
    <source>
        <dbReference type="ARBA" id="ARBA00022519"/>
    </source>
</evidence>
<keyword evidence="9 10" id="KW-0472">Membrane</keyword>
<keyword evidence="3 10" id="KW-0813">Transport</keyword>
<keyword evidence="7" id="KW-0653">Protein transport</keyword>
<accession>A0A2N8L2S8</accession>
<keyword evidence="6" id="KW-0812">Transmembrane</keyword>
<dbReference type="Gene3D" id="1.10.40.60">
    <property type="entry name" value="EpsJ-like"/>
    <property type="match status" value="2"/>
</dbReference>
<evidence type="ECO:0000256" key="3">
    <source>
        <dbReference type="ARBA" id="ARBA00022448"/>
    </source>
</evidence>
<comment type="similarity">
    <text evidence="2 10">Belongs to the GSP K family.</text>
</comment>
<evidence type="ECO:0000313" key="15">
    <source>
        <dbReference type="Proteomes" id="UP000235916"/>
    </source>
</evidence>
<dbReference type="AlphaFoldDB" id="A0A2N8L2S8"/>
<evidence type="ECO:0000259" key="13">
    <source>
        <dbReference type="Pfam" id="PF21687"/>
    </source>
</evidence>
<comment type="caution">
    <text evidence="14">The sequence shown here is derived from an EMBL/GenBank/DDBJ whole genome shotgun (WGS) entry which is preliminary data.</text>
</comment>
<dbReference type="InterPro" id="IPR049031">
    <property type="entry name" value="T2SSK_SAM-like_1st"/>
</dbReference>
<dbReference type="PANTHER" id="PTHR38831:SF1">
    <property type="entry name" value="TYPE II SECRETION SYSTEM PROTEIN K-RELATED"/>
    <property type="match status" value="1"/>
</dbReference>
<feature type="domain" description="T2SS protein K first SAM-like" evidence="13">
    <location>
        <begin position="124"/>
        <end position="219"/>
    </location>
</feature>
<dbReference type="OrthoDB" id="5293133at2"/>
<dbReference type="InterPro" id="IPR049179">
    <property type="entry name" value="T2SSK_SAM-like_2nd"/>
</dbReference>
<feature type="domain" description="T2SS protein K second SAM-like" evidence="12">
    <location>
        <begin position="223"/>
        <end position="264"/>
    </location>
</feature>
<feature type="region of interest" description="Disordered" evidence="11">
    <location>
        <begin position="173"/>
        <end position="192"/>
    </location>
</feature>
<dbReference type="GO" id="GO:0009306">
    <property type="term" value="P:protein secretion"/>
    <property type="evidence" value="ECO:0007669"/>
    <property type="project" value="InterPro"/>
</dbReference>
<evidence type="ECO:0000256" key="6">
    <source>
        <dbReference type="ARBA" id="ARBA00022692"/>
    </source>
</evidence>
<comment type="subcellular location">
    <subcellularLocation>
        <location evidence="1 10">Cell inner membrane</location>
    </subcellularLocation>
</comment>
<gene>
    <name evidence="14" type="ORF">C1O66_01000</name>
</gene>
<dbReference type="NCBIfam" id="NF037980">
    <property type="entry name" value="T2SS_GspK"/>
    <property type="match status" value="1"/>
</dbReference>
<keyword evidence="8" id="KW-1133">Transmembrane helix</keyword>
<evidence type="ECO:0000256" key="9">
    <source>
        <dbReference type="ARBA" id="ARBA00023136"/>
    </source>
</evidence>
<dbReference type="Pfam" id="PF03934">
    <property type="entry name" value="T2SSK"/>
    <property type="match status" value="1"/>
</dbReference>
<evidence type="ECO:0000256" key="7">
    <source>
        <dbReference type="ARBA" id="ARBA00022927"/>
    </source>
</evidence>
<proteinExistence type="inferred from homology"/>
<dbReference type="InterPro" id="IPR038072">
    <property type="entry name" value="GspK_central_sf"/>
</dbReference>
<dbReference type="GO" id="GO:0005886">
    <property type="term" value="C:plasma membrane"/>
    <property type="evidence" value="ECO:0007669"/>
    <property type="project" value="UniProtKB-SubCell"/>
</dbReference>
<organism evidence="14 15">
    <name type="scientific">Kinneretia aquatilis</name>
    <dbReference type="NCBI Taxonomy" id="2070761"/>
    <lineage>
        <taxon>Bacteria</taxon>
        <taxon>Pseudomonadati</taxon>
        <taxon>Pseudomonadota</taxon>
        <taxon>Betaproteobacteria</taxon>
        <taxon>Burkholderiales</taxon>
        <taxon>Sphaerotilaceae</taxon>
        <taxon>Roseateles</taxon>
    </lineage>
</organism>
<reference evidence="14 15" key="1">
    <citation type="submission" date="2018-01" db="EMBL/GenBank/DDBJ databases">
        <title>Draft genome sequence of Paucibacter aquatile CR182 isolated from freshwater of the Nakdong River.</title>
        <authorList>
            <person name="Choi A."/>
            <person name="Chung E.J."/>
        </authorList>
    </citation>
    <scope>NUCLEOTIDE SEQUENCE [LARGE SCALE GENOMIC DNA]</scope>
    <source>
        <strain evidence="14 15">CR182</strain>
    </source>
</reference>
<evidence type="ECO:0000256" key="11">
    <source>
        <dbReference type="SAM" id="MobiDB-lite"/>
    </source>
</evidence>
<keyword evidence="4 10" id="KW-1003">Cell membrane</keyword>
<keyword evidence="5 10" id="KW-0997">Cell inner membrane</keyword>
<dbReference type="RefSeq" id="WP_102766141.1">
    <property type="nucleotide sequence ID" value="NZ_POSP01000001.1"/>
</dbReference>
<evidence type="ECO:0000259" key="12">
    <source>
        <dbReference type="Pfam" id="PF03934"/>
    </source>
</evidence>
<evidence type="ECO:0000256" key="2">
    <source>
        <dbReference type="ARBA" id="ARBA00007246"/>
    </source>
</evidence>
<dbReference type="Gene3D" id="3.30.1300.30">
    <property type="entry name" value="GSPII I/J protein-like"/>
    <property type="match status" value="1"/>
</dbReference>
<evidence type="ECO:0000256" key="1">
    <source>
        <dbReference type="ARBA" id="ARBA00004533"/>
    </source>
</evidence>
<evidence type="ECO:0000256" key="8">
    <source>
        <dbReference type="ARBA" id="ARBA00022989"/>
    </source>
</evidence>
<dbReference type="EMBL" id="POSP01000001">
    <property type="protein sequence ID" value="PND40006.1"/>
    <property type="molecule type" value="Genomic_DNA"/>
</dbReference>
<evidence type="ECO:0000313" key="14">
    <source>
        <dbReference type="EMBL" id="PND40006.1"/>
    </source>
</evidence>
<protein>
    <recommendedName>
        <fullName evidence="10">Type II secretion system protein K</fullName>
    </recommendedName>
</protein>
<dbReference type="Proteomes" id="UP000235916">
    <property type="component" value="Unassembled WGS sequence"/>
</dbReference>
<evidence type="ECO:0000256" key="4">
    <source>
        <dbReference type="ARBA" id="ARBA00022475"/>
    </source>
</evidence>
<keyword evidence="15" id="KW-1185">Reference proteome</keyword>
<dbReference type="InterPro" id="IPR005628">
    <property type="entry name" value="GspK"/>
</dbReference>
<sequence length="333" mass="36602">MSRPRTTRQGGAALLTAMLIVTLVASLASAMVWRQYRAVQIEAAERARAQSAWILQGVLDWARLILREDARANLNEPVDHLGEVWAVPLAEARLSTFLAADANNAEDSGPEAFLSGSLHDAQAQYNLRHLLGGTEVPAQEQRVLERLCDNVGAPPGTAQTLIRKLRLAADASNKDASKTASADSKNPPLPPRNLEQLAWFGLTPETIERLRPVLTLLPQNTPVNLNTAPREVIAALFDGMDLASAERLVRSRQNQPLKKVQDASSFFPGTVTLSSERVDVKSSYFLVKGRLRLDERVLEERALVQRRNLDMLVVERQRVNQVTSATANKGRGA</sequence>
<dbReference type="SUPFAM" id="SSF158544">
    <property type="entry name" value="GspK insert domain-like"/>
    <property type="match status" value="1"/>
</dbReference>
<name>A0A2N8L2S8_9BURK</name>
<dbReference type="PIRSF" id="PIRSF002786">
    <property type="entry name" value="XcpX"/>
    <property type="match status" value="1"/>
</dbReference>
<dbReference type="PANTHER" id="PTHR38831">
    <property type="entry name" value="TYPE II SECRETION SYSTEM PROTEIN K"/>
    <property type="match status" value="1"/>
</dbReference>